<organism evidence="2">
    <name type="scientific">Arthrobacter sp. K5</name>
    <dbReference type="NCBI Taxonomy" id="2839623"/>
    <lineage>
        <taxon>Bacteria</taxon>
        <taxon>Bacillati</taxon>
        <taxon>Actinomycetota</taxon>
        <taxon>Actinomycetes</taxon>
        <taxon>Micrococcales</taxon>
        <taxon>Micrococcaceae</taxon>
        <taxon>Arthrobacter</taxon>
    </lineage>
</organism>
<dbReference type="Pfam" id="PF13738">
    <property type="entry name" value="Pyr_redox_3"/>
    <property type="match status" value="1"/>
</dbReference>
<dbReference type="PANTHER" id="PTHR43539:SF78">
    <property type="entry name" value="FLAVIN-CONTAINING MONOOXYGENASE"/>
    <property type="match status" value="1"/>
</dbReference>
<dbReference type="GO" id="GO:0004497">
    <property type="term" value="F:monooxygenase activity"/>
    <property type="evidence" value="ECO:0007669"/>
    <property type="project" value="TreeGrafter"/>
</dbReference>
<keyword evidence="1" id="KW-0560">Oxidoreductase</keyword>
<evidence type="ECO:0000256" key="1">
    <source>
        <dbReference type="ARBA" id="ARBA00023002"/>
    </source>
</evidence>
<name>A0AAU8EQY5_9MICC</name>
<dbReference type="PANTHER" id="PTHR43539">
    <property type="entry name" value="FLAVIN-BINDING MONOOXYGENASE-LIKE PROTEIN (AFU_ORTHOLOGUE AFUA_4G09220)"/>
    <property type="match status" value="1"/>
</dbReference>
<reference evidence="2" key="1">
    <citation type="submission" date="2024-06" db="EMBL/GenBank/DDBJ databases">
        <title>Biodegradation of dimethachlon by Arthrobacter sp. K5: mechanistic insights and ecological implications.</title>
        <authorList>
            <person name="Hu S."/>
            <person name="Lu P."/>
        </authorList>
    </citation>
    <scope>NUCLEOTIDE SEQUENCE</scope>
    <source>
        <strain evidence="2">K5</strain>
    </source>
</reference>
<dbReference type="AlphaFoldDB" id="A0AAU8EQY5"/>
<protein>
    <submittedName>
        <fullName evidence="2">NAD(P)-binding domain-containing protein</fullName>
    </submittedName>
</protein>
<dbReference type="Gene3D" id="3.50.50.60">
    <property type="entry name" value="FAD/NAD(P)-binding domain"/>
    <property type="match status" value="1"/>
</dbReference>
<dbReference type="PRINTS" id="PR00368">
    <property type="entry name" value="FADPNR"/>
</dbReference>
<gene>
    <name evidence="2" type="ORF">ABRP34_19695</name>
</gene>
<dbReference type="RefSeq" id="WP_353711457.1">
    <property type="nucleotide sequence ID" value="NZ_CP159279.1"/>
</dbReference>
<dbReference type="GO" id="GO:0050660">
    <property type="term" value="F:flavin adenine dinucleotide binding"/>
    <property type="evidence" value="ECO:0007669"/>
    <property type="project" value="TreeGrafter"/>
</dbReference>
<evidence type="ECO:0000313" key="2">
    <source>
        <dbReference type="EMBL" id="XCH11000.1"/>
    </source>
</evidence>
<dbReference type="EMBL" id="CP159279">
    <property type="protein sequence ID" value="XCH11000.1"/>
    <property type="molecule type" value="Genomic_DNA"/>
</dbReference>
<dbReference type="PRINTS" id="PR00469">
    <property type="entry name" value="PNDRDTASEII"/>
</dbReference>
<proteinExistence type="predicted"/>
<dbReference type="SUPFAM" id="SSF51905">
    <property type="entry name" value="FAD/NAD(P)-binding domain"/>
    <property type="match status" value="2"/>
</dbReference>
<accession>A0AAU8EQY5</accession>
<dbReference type="InterPro" id="IPR050982">
    <property type="entry name" value="Auxin_biosynth/cation_transpt"/>
</dbReference>
<sequence length="385" mass="41571">MNTTPATDAGGTAGTAAVDTIIIGAGQAGLALGYYLAQQHRNFVILDAGTRVGDGWRNRWDSLRLFTPAKYNGLPGRPFPGDRLAFTTKDEQADYLEDYASRFRLPVRPSTAVTRLTHDGQRFHVTAGAQRWTAANVVLATGACHLPKTPGFAAELPSGVVQLHSHHYRNPAQLQPGPVLLVGAGNSGAEIALETSRTHETWLAGRPTGEIPFRHGRTAARFLIPVVRFAGMHVLNTNTPVGRKVLPKLAGMGRPLIRTKTADLRAAGVQLVPRVAGVRNGEIMLDDGRSLPVANVIWCTGFTEAYPWMDIPALPADWRKQQHRGIVDALPGLYLLGQDLLFAAASETLPGVCRDARYLAKWLAATRVPEDEGEVQRGRVAPLGS</sequence>
<dbReference type="InterPro" id="IPR036188">
    <property type="entry name" value="FAD/NAD-bd_sf"/>
</dbReference>